<keyword evidence="2" id="KW-1185">Reference proteome</keyword>
<comment type="caution">
    <text evidence="1">The sequence shown here is derived from an EMBL/GenBank/DDBJ whole genome shotgun (WGS) entry which is preliminary data.</text>
</comment>
<proteinExistence type="predicted"/>
<dbReference type="Gene3D" id="1.20.890.10">
    <property type="entry name" value="cAMP-dependent protein kinase regulatory subunit, dimerization-anchoring domain"/>
    <property type="match status" value="1"/>
</dbReference>
<name>A0A553Q9T8_9TELE</name>
<protein>
    <submittedName>
        <fullName evidence="1">Uncharacterized protein</fullName>
    </submittedName>
</protein>
<gene>
    <name evidence="1" type="ORF">DNTS_028779</name>
</gene>
<dbReference type="PANTHER" id="PTHR47110:SF3">
    <property type="entry name" value="TESTIS-SPECIFIC EXPRESSED PROTEIN 55-LIKE"/>
    <property type="match status" value="1"/>
</dbReference>
<organism evidence="1 2">
    <name type="scientific">Danionella cerebrum</name>
    <dbReference type="NCBI Taxonomy" id="2873325"/>
    <lineage>
        <taxon>Eukaryota</taxon>
        <taxon>Metazoa</taxon>
        <taxon>Chordata</taxon>
        <taxon>Craniata</taxon>
        <taxon>Vertebrata</taxon>
        <taxon>Euteleostomi</taxon>
        <taxon>Actinopterygii</taxon>
        <taxon>Neopterygii</taxon>
        <taxon>Teleostei</taxon>
        <taxon>Ostariophysi</taxon>
        <taxon>Cypriniformes</taxon>
        <taxon>Danionidae</taxon>
        <taxon>Danioninae</taxon>
        <taxon>Danionella</taxon>
    </lineage>
</organism>
<dbReference type="PANTHER" id="PTHR47110">
    <property type="entry name" value="TESTIS-SPECIFIC EXPRESSED PROTEIN 55"/>
    <property type="match status" value="1"/>
</dbReference>
<dbReference type="InterPro" id="IPR048377">
    <property type="entry name" value="TEX55_DD"/>
</dbReference>
<dbReference type="SUPFAM" id="SSF47391">
    <property type="entry name" value="Dimerization-anchoring domain of cAMP-dependent PK regulatory subunit"/>
    <property type="match status" value="1"/>
</dbReference>
<dbReference type="EMBL" id="SRMA01026192">
    <property type="protein sequence ID" value="TRY86696.1"/>
    <property type="molecule type" value="Genomic_DNA"/>
</dbReference>
<reference evidence="1 2" key="1">
    <citation type="journal article" date="2019" name="Sci. Data">
        <title>Hybrid genome assembly and annotation of Danionella translucida.</title>
        <authorList>
            <person name="Kadobianskyi M."/>
            <person name="Schulze L."/>
            <person name="Schuelke M."/>
            <person name="Judkewitz B."/>
        </authorList>
    </citation>
    <scope>NUCLEOTIDE SEQUENCE [LARGE SCALE GENOMIC DNA]</scope>
    <source>
        <strain evidence="1 2">Bolton</strain>
    </source>
</reference>
<dbReference type="AlphaFoldDB" id="A0A553Q9T8"/>
<dbReference type="Proteomes" id="UP000316079">
    <property type="component" value="Unassembled WGS sequence"/>
</dbReference>
<evidence type="ECO:0000313" key="1">
    <source>
        <dbReference type="EMBL" id="TRY86696.1"/>
    </source>
</evidence>
<evidence type="ECO:0000313" key="2">
    <source>
        <dbReference type="Proteomes" id="UP000316079"/>
    </source>
</evidence>
<dbReference type="InterPro" id="IPR040760">
    <property type="entry name" value="Tex55"/>
</dbReference>
<dbReference type="OrthoDB" id="522106at2759"/>
<sequence length="155" mass="17757">MAGAARPWPTVPSAGGTHSLQCPFIEKFIGGHARGLPYIHRPPPLWAFESAEDERGKLRLLLLFVSRTSLWDMADSRVAEEVLITEGAEDTDPYERSARYMEAHNIIQIFQDITEQLVFDRPDDPLQFMLEQVFLPFLEMSCLINDLKWLPRDLS</sequence>
<dbReference type="Pfam" id="PF17819">
    <property type="entry name" value="Tex55"/>
    <property type="match status" value="1"/>
</dbReference>
<accession>A0A553Q9T8</accession>
<dbReference type="CDD" id="cd22975">
    <property type="entry name" value="DD_TEX55"/>
    <property type="match status" value="1"/>
</dbReference>